<dbReference type="EMBL" id="KB294219">
    <property type="protein sequence ID" value="ELU14882.1"/>
    <property type="molecule type" value="Genomic_DNA"/>
</dbReference>
<dbReference type="EnsemblMetazoa" id="CapteT226725">
    <property type="protein sequence ID" value="CapteP226725"/>
    <property type="gene ID" value="CapteG226725"/>
</dbReference>
<evidence type="ECO:0000313" key="2">
    <source>
        <dbReference type="EnsemblMetazoa" id="CapteP226725"/>
    </source>
</evidence>
<dbReference type="HOGENOM" id="CLU_1373386_0_0_1"/>
<organism evidence="1">
    <name type="scientific">Capitella teleta</name>
    <name type="common">Polychaete worm</name>
    <dbReference type="NCBI Taxonomy" id="283909"/>
    <lineage>
        <taxon>Eukaryota</taxon>
        <taxon>Metazoa</taxon>
        <taxon>Spiralia</taxon>
        <taxon>Lophotrochozoa</taxon>
        <taxon>Annelida</taxon>
        <taxon>Polychaeta</taxon>
        <taxon>Sedentaria</taxon>
        <taxon>Scolecida</taxon>
        <taxon>Capitellidae</taxon>
        <taxon>Capitella</taxon>
    </lineage>
</organism>
<dbReference type="AlphaFoldDB" id="R7V8N9"/>
<dbReference type="EMBL" id="AMQN01038408">
    <property type="status" value="NOT_ANNOTATED_CDS"/>
    <property type="molecule type" value="Genomic_DNA"/>
</dbReference>
<evidence type="ECO:0000313" key="1">
    <source>
        <dbReference type="EMBL" id="ELU14882.1"/>
    </source>
</evidence>
<reference evidence="3" key="1">
    <citation type="submission" date="2012-12" db="EMBL/GenBank/DDBJ databases">
        <authorList>
            <person name="Hellsten U."/>
            <person name="Grimwood J."/>
            <person name="Chapman J.A."/>
            <person name="Shapiro H."/>
            <person name="Aerts A."/>
            <person name="Otillar R.P."/>
            <person name="Terry A.Y."/>
            <person name="Boore J.L."/>
            <person name="Simakov O."/>
            <person name="Marletaz F."/>
            <person name="Cho S.-J."/>
            <person name="Edsinger-Gonzales E."/>
            <person name="Havlak P."/>
            <person name="Kuo D.-H."/>
            <person name="Larsson T."/>
            <person name="Lv J."/>
            <person name="Arendt D."/>
            <person name="Savage R."/>
            <person name="Osoegawa K."/>
            <person name="de Jong P."/>
            <person name="Lindberg D.R."/>
            <person name="Seaver E.C."/>
            <person name="Weisblat D.A."/>
            <person name="Putnam N.H."/>
            <person name="Grigoriev I.V."/>
            <person name="Rokhsar D.S."/>
        </authorList>
    </citation>
    <scope>NUCLEOTIDE SEQUENCE</scope>
    <source>
        <strain evidence="3">I ESC-2004</strain>
    </source>
</reference>
<reference evidence="2" key="3">
    <citation type="submission" date="2015-06" db="UniProtKB">
        <authorList>
            <consortium name="EnsemblMetazoa"/>
        </authorList>
    </citation>
    <scope>IDENTIFICATION</scope>
</reference>
<name>R7V8N9_CAPTE</name>
<gene>
    <name evidence="1" type="ORF">CAPTEDRAFT_226725</name>
</gene>
<evidence type="ECO:0000313" key="3">
    <source>
        <dbReference type="Proteomes" id="UP000014760"/>
    </source>
</evidence>
<dbReference type="Proteomes" id="UP000014760">
    <property type="component" value="Unassembled WGS sequence"/>
</dbReference>
<proteinExistence type="predicted"/>
<protein>
    <submittedName>
        <fullName evidence="1 2">Uncharacterized protein</fullName>
    </submittedName>
</protein>
<accession>R7V8N9</accession>
<reference evidence="1 3" key="2">
    <citation type="journal article" date="2013" name="Nature">
        <title>Insights into bilaterian evolution from three spiralian genomes.</title>
        <authorList>
            <person name="Simakov O."/>
            <person name="Marletaz F."/>
            <person name="Cho S.J."/>
            <person name="Edsinger-Gonzales E."/>
            <person name="Havlak P."/>
            <person name="Hellsten U."/>
            <person name="Kuo D.H."/>
            <person name="Larsson T."/>
            <person name="Lv J."/>
            <person name="Arendt D."/>
            <person name="Savage R."/>
            <person name="Osoegawa K."/>
            <person name="de Jong P."/>
            <person name="Grimwood J."/>
            <person name="Chapman J.A."/>
            <person name="Shapiro H."/>
            <person name="Aerts A."/>
            <person name="Otillar R.P."/>
            <person name="Terry A.Y."/>
            <person name="Boore J.L."/>
            <person name="Grigoriev I.V."/>
            <person name="Lindberg D.R."/>
            <person name="Seaver E.C."/>
            <person name="Weisblat D.A."/>
            <person name="Putnam N.H."/>
            <person name="Rokhsar D.S."/>
        </authorList>
    </citation>
    <scope>NUCLEOTIDE SEQUENCE</scope>
    <source>
        <strain evidence="1 3">I ESC-2004</strain>
    </source>
</reference>
<sequence length="199" mass="22500">MVISLFSESCNSCLLYKIGSFFQGPSRNVVMVTSFLVLLSCSVVNAAPRTRRVPSQRWQVPCGGKNPVEPGLENIWEEVFGEEAFEEDPESLALTYHDMARKATVVKDKIFELRDKMIIERIGSLTLVESLDQGGFSLKGMPQTTAIEDVSDEQSMFQLINNQRQLQKISLYLEATGRRKRRTNKITGYLPHETCCVMI</sequence>
<dbReference type="EMBL" id="AMQN01038407">
    <property type="status" value="NOT_ANNOTATED_CDS"/>
    <property type="molecule type" value="Genomic_DNA"/>
</dbReference>
<keyword evidence="3" id="KW-1185">Reference proteome</keyword>